<evidence type="ECO:0000313" key="1">
    <source>
        <dbReference type="EMBL" id="QDT30690.1"/>
    </source>
</evidence>
<proteinExistence type="predicted"/>
<dbReference type="Proteomes" id="UP000315647">
    <property type="component" value="Chromosome"/>
</dbReference>
<dbReference type="AlphaFoldDB" id="A0A517QGD2"/>
<keyword evidence="2" id="KW-1185">Reference proteome</keyword>
<gene>
    <name evidence="1" type="ORF">Enr10x_60580</name>
</gene>
<accession>A0A517QGD2</accession>
<dbReference type="EMBL" id="CP037421">
    <property type="protein sequence ID" value="QDT30690.1"/>
    <property type="molecule type" value="Genomic_DNA"/>
</dbReference>
<sequence>MIWSEQTFQWYSICVSFSAFFSNLESGTDMSIELYTVTGYHRSGTHLGLLPGIPRNQISRPGVGQIMQGTEVLLTLPDGETRTAEIVHYFMRVPDAVADLSELDDLGIILVLADVNSEAEVPLGTKISLE</sequence>
<name>A0A517QGD2_9PLAN</name>
<organism evidence="1 2">
    <name type="scientific">Gimesia panareensis</name>
    <dbReference type="NCBI Taxonomy" id="2527978"/>
    <lineage>
        <taxon>Bacteria</taxon>
        <taxon>Pseudomonadati</taxon>
        <taxon>Planctomycetota</taxon>
        <taxon>Planctomycetia</taxon>
        <taxon>Planctomycetales</taxon>
        <taxon>Planctomycetaceae</taxon>
        <taxon>Gimesia</taxon>
    </lineage>
</organism>
<protein>
    <submittedName>
        <fullName evidence="1">Uncharacterized protein</fullName>
    </submittedName>
</protein>
<reference evidence="1 2" key="1">
    <citation type="submission" date="2019-03" db="EMBL/GenBank/DDBJ databases">
        <title>Deep-cultivation of Planctomycetes and their phenomic and genomic characterization uncovers novel biology.</title>
        <authorList>
            <person name="Wiegand S."/>
            <person name="Jogler M."/>
            <person name="Boedeker C."/>
            <person name="Pinto D."/>
            <person name="Vollmers J."/>
            <person name="Rivas-Marin E."/>
            <person name="Kohn T."/>
            <person name="Peeters S.H."/>
            <person name="Heuer A."/>
            <person name="Rast P."/>
            <person name="Oberbeckmann S."/>
            <person name="Bunk B."/>
            <person name="Jeske O."/>
            <person name="Meyerdierks A."/>
            <person name="Storesund J.E."/>
            <person name="Kallscheuer N."/>
            <person name="Luecker S."/>
            <person name="Lage O.M."/>
            <person name="Pohl T."/>
            <person name="Merkel B.J."/>
            <person name="Hornburger P."/>
            <person name="Mueller R.-W."/>
            <person name="Bruemmer F."/>
            <person name="Labrenz M."/>
            <person name="Spormann A.M."/>
            <person name="Op den Camp H."/>
            <person name="Overmann J."/>
            <person name="Amann R."/>
            <person name="Jetten M.S.M."/>
            <person name="Mascher T."/>
            <person name="Medema M.H."/>
            <person name="Devos D.P."/>
            <person name="Kaster A.-K."/>
            <person name="Ovreas L."/>
            <person name="Rohde M."/>
            <person name="Galperin M.Y."/>
            <person name="Jogler C."/>
        </authorList>
    </citation>
    <scope>NUCLEOTIDE SEQUENCE [LARGE SCALE GENOMIC DNA]</scope>
    <source>
        <strain evidence="1 2">Enr10</strain>
    </source>
</reference>
<evidence type="ECO:0000313" key="2">
    <source>
        <dbReference type="Proteomes" id="UP000315647"/>
    </source>
</evidence>